<dbReference type="InterPro" id="IPR033310">
    <property type="entry name" value="Mms4/EME1/EME2"/>
</dbReference>
<dbReference type="Gene3D" id="1.10.8.10">
    <property type="entry name" value="DNA helicase RuvA subunit, C-terminal domain"/>
    <property type="match status" value="1"/>
</dbReference>
<feature type="region of interest" description="Disordered" evidence="15">
    <location>
        <begin position="69"/>
        <end position="94"/>
    </location>
</feature>
<evidence type="ECO:0000256" key="12">
    <source>
        <dbReference type="ARBA" id="ARBA00023242"/>
    </source>
</evidence>
<dbReference type="PANTHER" id="PTHR21077:SF5">
    <property type="entry name" value="CROSSOVER JUNCTION ENDONUCLEASE MMS4"/>
    <property type="match status" value="1"/>
</dbReference>
<evidence type="ECO:0000256" key="4">
    <source>
        <dbReference type="ARBA" id="ARBA00022722"/>
    </source>
</evidence>
<keyword evidence="5" id="KW-0479">Metal-binding</keyword>
<evidence type="ECO:0000256" key="2">
    <source>
        <dbReference type="ARBA" id="ARBA00004123"/>
    </source>
</evidence>
<feature type="region of interest" description="Disordered" evidence="15">
    <location>
        <begin position="107"/>
        <end position="128"/>
    </location>
</feature>
<dbReference type="AlphaFoldDB" id="A0A8W8JAH5"/>
<keyword evidence="8" id="KW-0378">Hydrolase</keyword>
<proteinExistence type="inferred from homology"/>
<dbReference type="GO" id="GO:0003677">
    <property type="term" value="F:DNA binding"/>
    <property type="evidence" value="ECO:0007669"/>
    <property type="project" value="InterPro"/>
</dbReference>
<dbReference type="OrthoDB" id="343092at2759"/>
<keyword evidence="11" id="KW-0234">DNA repair</keyword>
<evidence type="ECO:0000256" key="5">
    <source>
        <dbReference type="ARBA" id="ARBA00022723"/>
    </source>
</evidence>
<comment type="subcellular location">
    <subcellularLocation>
        <location evidence="2">Nucleus</location>
    </subcellularLocation>
</comment>
<sequence length="622" mass="69108">MNLDESIEQISSMCPSFTYDEIKSDLSVTNDVELTVNRLLDKSITNGIDVKSAMDFSSDDEELPQLYKPSSLSVRATTNQTGPPKQASTNKSSLQVSIIIDSDEDVEVTGTHGPSRGLGQVNHSMSDSSEDEICLPSLRDRILSNVSSSKSISSSETITSMKQNLSSENKCDKTALNHLNSGSMHSKGLASNGYSSSLACSEETVFSDGSISTNNFDSNMDSQSTVSLSQSSGCSVGELTKKKRTKEEIAVLKNEAKMRKMNNKKAREEKALSKELEKQRKEQIRIAERERKKQMGGSKDCLQYLILMLDTRIVNSGGHGVAIFKACEALGIQYITKEQTVPFSITWSRQVTSINVSRENQVETVKSEQMEEDVLVLLPVADFVNFVQNHKKCGSELGGEPTLTNYVQTVKQHLPNSILSFVVIGMEKYFRDQKTKVQRKHRAAVLSSVRVTPCTDSDQGSVHRLDVEEAITDNQLQTDVMVYLLETSEELSEFVRTFSKAVAEKPAKKDRLQTAFFDDGVSTVKVDKNGQGLLRVWKQQLLQFKNISPDIADAIVQAYPSPHLLMEAYRKCNDSNEQEKLIENIVVRRGAGVLETSRRVGKEMSRRICTFVTSSNPNEVIK</sequence>
<evidence type="ECO:0000313" key="18">
    <source>
        <dbReference type="Proteomes" id="UP000005408"/>
    </source>
</evidence>
<dbReference type="GO" id="GO:0043130">
    <property type="term" value="F:ubiquitin binding"/>
    <property type="evidence" value="ECO:0007669"/>
    <property type="project" value="InterPro"/>
</dbReference>
<evidence type="ECO:0000256" key="13">
    <source>
        <dbReference type="ARBA" id="ARBA00023254"/>
    </source>
</evidence>
<evidence type="ECO:0000256" key="10">
    <source>
        <dbReference type="ARBA" id="ARBA00023172"/>
    </source>
</evidence>
<dbReference type="SMART" id="SM00891">
    <property type="entry name" value="ERCC4"/>
    <property type="match status" value="1"/>
</dbReference>
<dbReference type="GO" id="GO:0008821">
    <property type="term" value="F:crossover junction DNA endonuclease activity"/>
    <property type="evidence" value="ECO:0007669"/>
    <property type="project" value="TreeGrafter"/>
</dbReference>
<dbReference type="FunFam" id="1.10.150.670:FF:000002">
    <property type="entry name" value="Crossover junction endonuclease EME1"/>
    <property type="match status" value="1"/>
</dbReference>
<dbReference type="Gene3D" id="3.40.50.10130">
    <property type="match status" value="1"/>
</dbReference>
<dbReference type="InterPro" id="IPR042530">
    <property type="entry name" value="EME1/EME2_C"/>
</dbReference>
<dbReference type="Pfam" id="PF21292">
    <property type="entry name" value="EME1-MUS81_C"/>
    <property type="match status" value="1"/>
</dbReference>
<dbReference type="GO" id="GO:0046872">
    <property type="term" value="F:metal ion binding"/>
    <property type="evidence" value="ECO:0007669"/>
    <property type="project" value="UniProtKB-KW"/>
</dbReference>
<evidence type="ECO:0000256" key="6">
    <source>
        <dbReference type="ARBA" id="ARBA00022759"/>
    </source>
</evidence>
<evidence type="ECO:0000256" key="8">
    <source>
        <dbReference type="ARBA" id="ARBA00022801"/>
    </source>
</evidence>
<dbReference type="Pfam" id="PF02845">
    <property type="entry name" value="CUE"/>
    <property type="match status" value="1"/>
</dbReference>
<protein>
    <recommendedName>
        <fullName evidence="16">CUE domain-containing protein</fullName>
    </recommendedName>
</protein>
<comment type="similarity">
    <text evidence="3">Belongs to the EME1/MMS4 family.</text>
</comment>
<organism evidence="17 18">
    <name type="scientific">Magallana gigas</name>
    <name type="common">Pacific oyster</name>
    <name type="synonym">Crassostrea gigas</name>
    <dbReference type="NCBI Taxonomy" id="29159"/>
    <lineage>
        <taxon>Eukaryota</taxon>
        <taxon>Metazoa</taxon>
        <taxon>Spiralia</taxon>
        <taxon>Lophotrochozoa</taxon>
        <taxon>Mollusca</taxon>
        <taxon>Bivalvia</taxon>
        <taxon>Autobranchia</taxon>
        <taxon>Pteriomorphia</taxon>
        <taxon>Ostreida</taxon>
        <taxon>Ostreoidea</taxon>
        <taxon>Ostreidae</taxon>
        <taxon>Magallana</taxon>
    </lineage>
</organism>
<dbReference type="PANTHER" id="PTHR21077">
    <property type="entry name" value="EME1 PROTEIN"/>
    <property type="match status" value="1"/>
</dbReference>
<dbReference type="InterPro" id="IPR006166">
    <property type="entry name" value="ERCC4_domain"/>
</dbReference>
<keyword evidence="18" id="KW-1185">Reference proteome</keyword>
<keyword evidence="6" id="KW-0255">Endonuclease</keyword>
<name>A0A8W8JAH5_MAGGI</name>
<dbReference type="Proteomes" id="UP000005408">
    <property type="component" value="Unassembled WGS sequence"/>
</dbReference>
<evidence type="ECO:0000256" key="3">
    <source>
        <dbReference type="ARBA" id="ARBA00005313"/>
    </source>
</evidence>
<evidence type="ECO:0000313" key="17">
    <source>
        <dbReference type="EnsemblMetazoa" id="G1810.6:cds"/>
    </source>
</evidence>
<evidence type="ECO:0000256" key="9">
    <source>
        <dbReference type="ARBA" id="ARBA00022842"/>
    </source>
</evidence>
<feature type="coiled-coil region" evidence="14">
    <location>
        <begin position="249"/>
        <end position="293"/>
    </location>
</feature>
<dbReference type="GO" id="GO:0005634">
    <property type="term" value="C:nucleus"/>
    <property type="evidence" value="ECO:0007669"/>
    <property type="project" value="UniProtKB-SubCell"/>
</dbReference>
<keyword evidence="12" id="KW-0539">Nucleus</keyword>
<dbReference type="PROSITE" id="PS51140">
    <property type="entry name" value="CUE"/>
    <property type="match status" value="1"/>
</dbReference>
<keyword evidence="14" id="KW-0175">Coiled coil</keyword>
<reference evidence="17" key="1">
    <citation type="submission" date="2022-08" db="UniProtKB">
        <authorList>
            <consortium name="EnsemblMetazoa"/>
        </authorList>
    </citation>
    <scope>IDENTIFICATION</scope>
    <source>
        <strain evidence="17">05x7-T-G4-1.051#20</strain>
    </source>
</reference>
<feature type="domain" description="CUE" evidence="16">
    <location>
        <begin position="2"/>
        <end position="44"/>
    </location>
</feature>
<evidence type="ECO:0000256" key="14">
    <source>
        <dbReference type="SAM" id="Coils"/>
    </source>
</evidence>
<dbReference type="EnsemblMetazoa" id="G1810.6">
    <property type="protein sequence ID" value="G1810.6:cds"/>
    <property type="gene ID" value="G1810"/>
</dbReference>
<comment type="cofactor">
    <cofactor evidence="1">
        <name>Mg(2+)</name>
        <dbReference type="ChEBI" id="CHEBI:18420"/>
    </cofactor>
</comment>
<evidence type="ECO:0000259" key="16">
    <source>
        <dbReference type="PROSITE" id="PS51140"/>
    </source>
</evidence>
<dbReference type="GO" id="GO:0031573">
    <property type="term" value="P:mitotic intra-S DNA damage checkpoint signaling"/>
    <property type="evidence" value="ECO:0007669"/>
    <property type="project" value="TreeGrafter"/>
</dbReference>
<dbReference type="GO" id="GO:0000712">
    <property type="term" value="P:resolution of meiotic recombination intermediates"/>
    <property type="evidence" value="ECO:0007669"/>
    <property type="project" value="TreeGrafter"/>
</dbReference>
<keyword evidence="13" id="KW-0469">Meiosis</keyword>
<dbReference type="Gene3D" id="1.10.150.670">
    <property type="entry name" value="Crossover junction endonuclease EME1, DNA-binding domain"/>
    <property type="match status" value="1"/>
</dbReference>
<dbReference type="GO" id="GO:0006302">
    <property type="term" value="P:double-strand break repair"/>
    <property type="evidence" value="ECO:0007669"/>
    <property type="project" value="TreeGrafter"/>
</dbReference>
<evidence type="ECO:0000256" key="11">
    <source>
        <dbReference type="ARBA" id="ARBA00023204"/>
    </source>
</evidence>
<evidence type="ECO:0000256" key="15">
    <source>
        <dbReference type="SAM" id="MobiDB-lite"/>
    </source>
</evidence>
<dbReference type="InterPro" id="IPR003892">
    <property type="entry name" value="CUE"/>
</dbReference>
<evidence type="ECO:0000256" key="1">
    <source>
        <dbReference type="ARBA" id="ARBA00001946"/>
    </source>
</evidence>
<keyword evidence="10" id="KW-0233">DNA recombination</keyword>
<keyword evidence="9" id="KW-0460">Magnesium</keyword>
<dbReference type="GO" id="GO:0031297">
    <property type="term" value="P:replication fork processing"/>
    <property type="evidence" value="ECO:0007669"/>
    <property type="project" value="TreeGrafter"/>
</dbReference>
<evidence type="ECO:0000256" key="7">
    <source>
        <dbReference type="ARBA" id="ARBA00022763"/>
    </source>
</evidence>
<keyword evidence="4" id="KW-0540">Nuclease</keyword>
<keyword evidence="7" id="KW-0227">DNA damage</keyword>
<accession>A0A8W8JAH5</accession>
<dbReference type="GO" id="GO:0048476">
    <property type="term" value="C:Holliday junction resolvase complex"/>
    <property type="evidence" value="ECO:0007669"/>
    <property type="project" value="InterPro"/>
</dbReference>